<gene>
    <name evidence="6" type="ORF">BTO16_10875</name>
</gene>
<evidence type="ECO:0000256" key="3">
    <source>
        <dbReference type="ARBA" id="ARBA00023125"/>
    </source>
</evidence>
<evidence type="ECO:0000259" key="5">
    <source>
        <dbReference type="Pfam" id="PF01420"/>
    </source>
</evidence>
<evidence type="ECO:0000313" key="7">
    <source>
        <dbReference type="Proteomes" id="UP000239068"/>
    </source>
</evidence>
<name>A0A2S7WFK0_9FLAO</name>
<evidence type="ECO:0000256" key="2">
    <source>
        <dbReference type="ARBA" id="ARBA00022747"/>
    </source>
</evidence>
<dbReference type="SUPFAM" id="SSF116734">
    <property type="entry name" value="DNA methylase specificity domain"/>
    <property type="match status" value="2"/>
</dbReference>
<feature type="domain" description="Type I restriction modification DNA specificity" evidence="5">
    <location>
        <begin position="283"/>
        <end position="392"/>
    </location>
</feature>
<reference evidence="6 7" key="1">
    <citation type="submission" date="2016-12" db="EMBL/GenBank/DDBJ databases">
        <title>Trade-off between light-utilization and light-protection in marine flavobacteria.</title>
        <authorList>
            <person name="Kumagai Y."/>
            <person name="Yoshizawa S."/>
            <person name="Kogure K."/>
            <person name="Iwasaki W."/>
        </authorList>
    </citation>
    <scope>NUCLEOTIDE SEQUENCE [LARGE SCALE GENOMIC DNA]</scope>
    <source>
        <strain evidence="6 7">ATCC 43844</strain>
    </source>
</reference>
<keyword evidence="4" id="KW-0175">Coiled coil</keyword>
<dbReference type="InterPro" id="IPR044946">
    <property type="entry name" value="Restrct_endonuc_typeI_TRD_sf"/>
</dbReference>
<evidence type="ECO:0000256" key="4">
    <source>
        <dbReference type="SAM" id="Coils"/>
    </source>
</evidence>
<comment type="caution">
    <text evidence="6">The sequence shown here is derived from an EMBL/GenBank/DDBJ whole genome shotgun (WGS) entry which is preliminary data.</text>
</comment>
<dbReference type="EMBL" id="MSCM01000002">
    <property type="protein sequence ID" value="PQJ76409.1"/>
    <property type="molecule type" value="Genomic_DNA"/>
</dbReference>
<sequence length="412" mass="46639">MELQETAYKKGFKETKLGWIPEDWEVKKISEIGKVVTGGTPSTSVGEYWGNEHLWYTPTDISNFSKYAGFSKRTISSLGLKKSSATLFPKGTLMVCTRATIGEIAIATSESCTNQGFKNLIVNRKNDLEFIYYLLIYSKKRLIRLSSGSTFLELGTNDFREVGLFAPNLPEQKAIANGLSTWDTAITKQNALIKAKQQLKKALMQQLLSGKKRLSGFSGEWTTNRFDYFLDYTPRPTEKPKTAFTKLGIRSHCKGTFQNKDFKPSAIAIDTLYLVKPNDLIVNITFAWEGAVAIVKQADKGALVSHRFPTYQFIEGISDVEFFKQFVQSKWFRYQLDLISPGGAGRNRVLSKKELNKLKIRLPSFKEQTAIAQVLKTADQEIKLLINQRNQLQLQKKGLMQQLLTGKKRLKV</sequence>
<dbReference type="Proteomes" id="UP000239068">
    <property type="component" value="Unassembled WGS sequence"/>
</dbReference>
<dbReference type="PANTHER" id="PTHR30408">
    <property type="entry name" value="TYPE-1 RESTRICTION ENZYME ECOKI SPECIFICITY PROTEIN"/>
    <property type="match status" value="1"/>
</dbReference>
<dbReference type="CDD" id="cd17273">
    <property type="entry name" value="RMtype1_S_EcoJA69PI-TRD1-CR1_like"/>
    <property type="match status" value="1"/>
</dbReference>
<dbReference type="Gene3D" id="3.90.220.20">
    <property type="entry name" value="DNA methylase specificity domains"/>
    <property type="match status" value="2"/>
</dbReference>
<dbReference type="GO" id="GO:0009307">
    <property type="term" value="P:DNA restriction-modification system"/>
    <property type="evidence" value="ECO:0007669"/>
    <property type="project" value="UniProtKB-KW"/>
</dbReference>
<dbReference type="OrthoDB" id="2234796at2"/>
<dbReference type="GO" id="GO:0003677">
    <property type="term" value="F:DNA binding"/>
    <property type="evidence" value="ECO:0007669"/>
    <property type="project" value="UniProtKB-KW"/>
</dbReference>
<proteinExistence type="inferred from homology"/>
<dbReference type="Gene3D" id="1.10.287.1120">
    <property type="entry name" value="Bipartite methylase S protein"/>
    <property type="match status" value="1"/>
</dbReference>
<keyword evidence="3" id="KW-0238">DNA-binding</keyword>
<dbReference type="InterPro" id="IPR052021">
    <property type="entry name" value="Type-I_RS_S_subunit"/>
</dbReference>
<dbReference type="InterPro" id="IPR000055">
    <property type="entry name" value="Restrct_endonuc_typeI_TRD"/>
</dbReference>
<feature type="coiled-coil region" evidence="4">
    <location>
        <begin position="375"/>
        <end position="402"/>
    </location>
</feature>
<keyword evidence="2" id="KW-0680">Restriction system</keyword>
<accession>A0A2S7WFK0</accession>
<feature type="domain" description="Type I restriction modification DNA specificity" evidence="5">
    <location>
        <begin position="21"/>
        <end position="189"/>
    </location>
</feature>
<comment type="similarity">
    <text evidence="1">Belongs to the type-I restriction system S methylase family.</text>
</comment>
<organism evidence="6 7">
    <name type="scientific">Polaribacter glomeratus</name>
    <dbReference type="NCBI Taxonomy" id="102"/>
    <lineage>
        <taxon>Bacteria</taxon>
        <taxon>Pseudomonadati</taxon>
        <taxon>Bacteroidota</taxon>
        <taxon>Flavobacteriia</taxon>
        <taxon>Flavobacteriales</taxon>
        <taxon>Flavobacteriaceae</taxon>
    </lineage>
</organism>
<protein>
    <recommendedName>
        <fullName evidence="5">Type I restriction modification DNA specificity domain-containing protein</fullName>
    </recommendedName>
</protein>
<evidence type="ECO:0000313" key="6">
    <source>
        <dbReference type="EMBL" id="PQJ76409.1"/>
    </source>
</evidence>
<dbReference type="PANTHER" id="PTHR30408:SF12">
    <property type="entry name" value="TYPE I RESTRICTION ENZYME MJAVIII SPECIFICITY SUBUNIT"/>
    <property type="match status" value="1"/>
</dbReference>
<evidence type="ECO:0000256" key="1">
    <source>
        <dbReference type="ARBA" id="ARBA00010923"/>
    </source>
</evidence>
<dbReference type="Pfam" id="PF01420">
    <property type="entry name" value="Methylase_S"/>
    <property type="match status" value="2"/>
</dbReference>
<dbReference type="AlphaFoldDB" id="A0A2S7WFK0"/>
<keyword evidence="7" id="KW-1185">Reference proteome</keyword>
<dbReference type="RefSeq" id="WP_105021716.1">
    <property type="nucleotide sequence ID" value="NZ_MSCM01000002.1"/>
</dbReference>